<evidence type="ECO:0000313" key="2">
    <source>
        <dbReference type="Proteomes" id="UP001222027"/>
    </source>
</evidence>
<dbReference type="Proteomes" id="UP001222027">
    <property type="component" value="Unassembled WGS sequence"/>
</dbReference>
<dbReference type="AlphaFoldDB" id="A0AAV8Q4D4"/>
<evidence type="ECO:0000313" key="1">
    <source>
        <dbReference type="EMBL" id="KAJ8465133.1"/>
    </source>
</evidence>
<sequence length="150" mass="16473">MDELSDRGSRQPSVKPHVHNILPCLSNKNGDCNVLKEHKIEVQSRILSSGATRNCSISGIPSVYVSSGKSSKIEGYMILGYIWFSKFDPDQCRYKEKEAPRSCSSYLAGSGSDSIMHFSQQAVALPDQFYPGKRRTTLSTSSGQAHAQGQ</sequence>
<accession>A0AAV8Q4D4</accession>
<name>A0AAV8Q4D4_ENSVE</name>
<gene>
    <name evidence="1" type="ORF">OPV22_027685</name>
</gene>
<proteinExistence type="predicted"/>
<keyword evidence="2" id="KW-1185">Reference proteome</keyword>
<reference evidence="1 2" key="1">
    <citation type="submission" date="2022-12" db="EMBL/GenBank/DDBJ databases">
        <title>Chromosome-scale assembly of the Ensete ventricosum genome.</title>
        <authorList>
            <person name="Dussert Y."/>
            <person name="Stocks J."/>
            <person name="Wendawek A."/>
            <person name="Woldeyes F."/>
            <person name="Nichols R.A."/>
            <person name="Borrell J.S."/>
        </authorList>
    </citation>
    <scope>NUCLEOTIDE SEQUENCE [LARGE SCALE GENOMIC DNA]</scope>
    <source>
        <strain evidence="2">cv. Maze</strain>
        <tissue evidence="1">Seeds</tissue>
    </source>
</reference>
<dbReference type="EMBL" id="JAQQAF010000008">
    <property type="protein sequence ID" value="KAJ8465133.1"/>
    <property type="molecule type" value="Genomic_DNA"/>
</dbReference>
<protein>
    <submittedName>
        <fullName evidence="1">Uncharacterized protein</fullName>
    </submittedName>
</protein>
<comment type="caution">
    <text evidence="1">The sequence shown here is derived from an EMBL/GenBank/DDBJ whole genome shotgun (WGS) entry which is preliminary data.</text>
</comment>
<organism evidence="1 2">
    <name type="scientific">Ensete ventricosum</name>
    <name type="common">Abyssinian banana</name>
    <name type="synonym">Musa ensete</name>
    <dbReference type="NCBI Taxonomy" id="4639"/>
    <lineage>
        <taxon>Eukaryota</taxon>
        <taxon>Viridiplantae</taxon>
        <taxon>Streptophyta</taxon>
        <taxon>Embryophyta</taxon>
        <taxon>Tracheophyta</taxon>
        <taxon>Spermatophyta</taxon>
        <taxon>Magnoliopsida</taxon>
        <taxon>Liliopsida</taxon>
        <taxon>Zingiberales</taxon>
        <taxon>Musaceae</taxon>
        <taxon>Ensete</taxon>
    </lineage>
</organism>